<dbReference type="GO" id="GO:0006865">
    <property type="term" value="P:amino acid transport"/>
    <property type="evidence" value="ECO:0007669"/>
    <property type="project" value="UniProtKB-KW"/>
</dbReference>
<name>A0A1S7LMR7_MAGMO</name>
<protein>
    <submittedName>
        <fullName evidence="7">High-affinity branched-chain amino acid ABC transporter (Substrate-binding protein)</fullName>
    </submittedName>
</protein>
<feature type="signal peptide" evidence="5">
    <location>
        <begin position="1"/>
        <end position="25"/>
    </location>
</feature>
<feature type="domain" description="Leucine-binding protein" evidence="6">
    <location>
        <begin position="28"/>
        <end position="369"/>
    </location>
</feature>
<evidence type="ECO:0000313" key="7">
    <source>
        <dbReference type="EMBL" id="CRH07131.1"/>
    </source>
</evidence>
<evidence type="ECO:0000256" key="1">
    <source>
        <dbReference type="ARBA" id="ARBA00010062"/>
    </source>
</evidence>
<dbReference type="Gene3D" id="3.40.50.2300">
    <property type="match status" value="2"/>
</dbReference>
<dbReference type="Pfam" id="PF13458">
    <property type="entry name" value="Peripla_BP_6"/>
    <property type="match status" value="1"/>
</dbReference>
<keyword evidence="4" id="KW-0029">Amino-acid transport</keyword>
<dbReference type="InterPro" id="IPR028082">
    <property type="entry name" value="Peripla_BP_I"/>
</dbReference>
<reference evidence="7" key="1">
    <citation type="submission" date="2015-04" db="EMBL/GenBank/DDBJ databases">
        <authorList>
            <person name="Syromyatnikov M.Y."/>
            <person name="Popov V.N."/>
        </authorList>
    </citation>
    <scope>NUCLEOTIDE SEQUENCE</scope>
    <source>
        <strain evidence="7">MO-1</strain>
    </source>
</reference>
<dbReference type="AlphaFoldDB" id="A0A1S7LMR7"/>
<accession>A0A1S7LMR7</accession>
<dbReference type="PRINTS" id="PR00337">
    <property type="entry name" value="LEUILEVALBP"/>
</dbReference>
<evidence type="ECO:0000256" key="4">
    <source>
        <dbReference type="ARBA" id="ARBA00022970"/>
    </source>
</evidence>
<feature type="chain" id="PRO_5012119672" evidence="5">
    <location>
        <begin position="26"/>
        <end position="374"/>
    </location>
</feature>
<dbReference type="InterPro" id="IPR000709">
    <property type="entry name" value="Leu_Ile_Val-bd"/>
</dbReference>
<dbReference type="CDD" id="cd06342">
    <property type="entry name" value="PBP1_ABC_LIVBP-like"/>
    <property type="match status" value="1"/>
</dbReference>
<dbReference type="InterPro" id="IPR028081">
    <property type="entry name" value="Leu-bd"/>
</dbReference>
<keyword evidence="3 5" id="KW-0732">Signal</keyword>
<dbReference type="EMBL" id="LO017727">
    <property type="protein sequence ID" value="CRH07131.1"/>
    <property type="molecule type" value="Genomic_DNA"/>
</dbReference>
<evidence type="ECO:0000256" key="2">
    <source>
        <dbReference type="ARBA" id="ARBA00022448"/>
    </source>
</evidence>
<organism evidence="7">
    <name type="scientific">Magnetococcus massalia (strain MO-1)</name>
    <dbReference type="NCBI Taxonomy" id="451514"/>
    <lineage>
        <taxon>Bacteria</taxon>
        <taxon>Pseudomonadati</taxon>
        <taxon>Pseudomonadota</taxon>
        <taxon>Magnetococcia</taxon>
        <taxon>Magnetococcales</taxon>
        <taxon>Magnetococcaceae</taxon>
        <taxon>Magnetococcus</taxon>
    </lineage>
</organism>
<comment type="similarity">
    <text evidence="1">Belongs to the leucine-binding protein family.</text>
</comment>
<gene>
    <name evidence="7" type="primary">livK</name>
    <name evidence="7" type="ORF">MAGMO_2985</name>
</gene>
<dbReference type="SUPFAM" id="SSF53822">
    <property type="entry name" value="Periplasmic binding protein-like I"/>
    <property type="match status" value="1"/>
</dbReference>
<sequence length="374" mass="40335">MAHWSKNLVAAAAMMGGLLSWQAHAGDTIRIGVAGPFTGAYAAFGEQQWRGASQAVADINAAGGINGKKLEIVKGDDACEPKQAMAVANRLVDKEEVNAVVGHFCSSTTMPASEVYDEANVLVMTHGSTNPKVTERGLATILRMCGRDDQQGSVGAEFVVKNLGAKRIAVLHDKDTYGQGLADAMRNHLKTMGLTEVLYEGLTRGEKDFNALVTKIKSVKADAVYFGGLHNEAGPLVRQMREQGITAPLISGDGIVSEEFVLAAGGGRFVEQVYMTFGADPRTNPAGKSLVERYRKMNYEPEGYTLYAYSVVQSIAEAMKHVPGLQGDKLADWLKSNAVNTVMGSKAWDKKGDLKVSDYVMYKWDAKGKYAEVK</sequence>
<evidence type="ECO:0000259" key="6">
    <source>
        <dbReference type="Pfam" id="PF13458"/>
    </source>
</evidence>
<proteinExistence type="inferred from homology"/>
<keyword evidence="2" id="KW-0813">Transport</keyword>
<evidence type="ECO:0000256" key="5">
    <source>
        <dbReference type="SAM" id="SignalP"/>
    </source>
</evidence>
<dbReference type="PANTHER" id="PTHR47151">
    <property type="entry name" value="LEU/ILE/VAL-BINDING ABC TRANSPORTER SUBUNIT"/>
    <property type="match status" value="1"/>
</dbReference>
<evidence type="ECO:0000256" key="3">
    <source>
        <dbReference type="ARBA" id="ARBA00022729"/>
    </source>
</evidence>
<dbReference type="PANTHER" id="PTHR47151:SF2">
    <property type="entry name" value="AMINO ACID BINDING PROTEIN"/>
    <property type="match status" value="1"/>
</dbReference>